<protein>
    <submittedName>
        <fullName evidence="6">LLM class flavin-dependent oxidoreductase</fullName>
    </submittedName>
</protein>
<dbReference type="InterPro" id="IPR011251">
    <property type="entry name" value="Luciferase-like_dom"/>
</dbReference>
<evidence type="ECO:0000256" key="3">
    <source>
        <dbReference type="ARBA" id="ARBA00023002"/>
    </source>
</evidence>
<gene>
    <name evidence="6" type="ORF">NEE01_21895</name>
</gene>
<dbReference type="SUPFAM" id="SSF51679">
    <property type="entry name" value="Bacterial luciferase-like"/>
    <property type="match status" value="1"/>
</dbReference>
<dbReference type="Gene3D" id="3.20.20.30">
    <property type="entry name" value="Luciferase-like domain"/>
    <property type="match status" value="1"/>
</dbReference>
<proteinExistence type="inferred from homology"/>
<name>A0AA42CS68_9SPHN</name>
<dbReference type="Proteomes" id="UP001165565">
    <property type="component" value="Unassembled WGS sequence"/>
</dbReference>
<dbReference type="EMBL" id="JANFAV010000022">
    <property type="protein sequence ID" value="MCW6537440.1"/>
    <property type="molecule type" value="Genomic_DNA"/>
</dbReference>
<sequence length="403" mass="44614">MGEKLRFGTFIAPFHPLRENPTQAIERDLDLVVHLDKLGYDEAWIGEHHSAGYELIASPELFIAFAAERTRNIRLGTGVSSLPYHHPLMLADRINQLDHMTRGRVMFGVGPGALPSDAFMMGIPVAKQRDRMDEALDVLVRLLRGETVTRKTDWFELAEAKLQMTPYTRPSVEIAVASQVSPTGAQAAGRNGVGILSIGATQTGGFNALASNWAIAEDVARENGKTMDRGRWRLVGPMHVAATREEARAQVRFGIEDWLYYFREVAALPLAPTEGDPIDALVDNGMAVVGTPEDAVRQIERLQQQSGGFGAFLTLDTNWAEWDAKKKSYELIARYVMPKFQDLNINRDTSLAWARDNRPRFIGEAQAAVGARVAQHIQQKGTENIRPEILAAMGLDKKTDAAE</sequence>
<evidence type="ECO:0000256" key="4">
    <source>
        <dbReference type="ARBA" id="ARBA00023033"/>
    </source>
</evidence>
<feature type="domain" description="Luciferase-like" evidence="5">
    <location>
        <begin position="6"/>
        <end position="304"/>
    </location>
</feature>
<accession>A0AA42CS68</accession>
<comment type="similarity">
    <text evidence="1">Belongs to the bacterial luciferase oxidoreductase family.</text>
</comment>
<keyword evidence="2" id="KW-0285">Flavoprotein</keyword>
<organism evidence="6 7">
    <name type="scientific">Sphingomonas lycopersici</name>
    <dbReference type="NCBI Taxonomy" id="2951807"/>
    <lineage>
        <taxon>Bacteria</taxon>
        <taxon>Pseudomonadati</taxon>
        <taxon>Pseudomonadota</taxon>
        <taxon>Alphaproteobacteria</taxon>
        <taxon>Sphingomonadales</taxon>
        <taxon>Sphingomonadaceae</taxon>
        <taxon>Sphingomonas</taxon>
    </lineage>
</organism>
<evidence type="ECO:0000313" key="7">
    <source>
        <dbReference type="Proteomes" id="UP001165565"/>
    </source>
</evidence>
<comment type="caution">
    <text evidence="6">The sequence shown here is derived from an EMBL/GenBank/DDBJ whole genome shotgun (WGS) entry which is preliminary data.</text>
</comment>
<dbReference type="GO" id="GO:0016705">
    <property type="term" value="F:oxidoreductase activity, acting on paired donors, with incorporation or reduction of molecular oxygen"/>
    <property type="evidence" value="ECO:0007669"/>
    <property type="project" value="InterPro"/>
</dbReference>
<keyword evidence="3" id="KW-0560">Oxidoreductase</keyword>
<dbReference type="InterPro" id="IPR050766">
    <property type="entry name" value="Bact_Lucif_Oxidored"/>
</dbReference>
<dbReference type="InterPro" id="IPR036661">
    <property type="entry name" value="Luciferase-like_sf"/>
</dbReference>
<keyword evidence="4" id="KW-0503">Monooxygenase</keyword>
<dbReference type="RefSeq" id="WP_265271490.1">
    <property type="nucleotide sequence ID" value="NZ_JANFAU010000008.1"/>
</dbReference>
<dbReference type="GO" id="GO:0005829">
    <property type="term" value="C:cytosol"/>
    <property type="evidence" value="ECO:0007669"/>
    <property type="project" value="TreeGrafter"/>
</dbReference>
<evidence type="ECO:0000256" key="2">
    <source>
        <dbReference type="ARBA" id="ARBA00022630"/>
    </source>
</evidence>
<dbReference type="GO" id="GO:0004497">
    <property type="term" value="F:monooxygenase activity"/>
    <property type="evidence" value="ECO:0007669"/>
    <property type="project" value="UniProtKB-KW"/>
</dbReference>
<dbReference type="PANTHER" id="PTHR30137">
    <property type="entry name" value="LUCIFERASE-LIKE MONOOXYGENASE"/>
    <property type="match status" value="1"/>
</dbReference>
<reference evidence="6" key="1">
    <citation type="submission" date="2022-06" db="EMBL/GenBank/DDBJ databases">
        <title>Sphingomonas sp. nov. isolated from rhizosphere soil of tomato.</title>
        <authorList>
            <person name="Dong H."/>
            <person name="Gao R."/>
        </authorList>
    </citation>
    <scope>NUCLEOTIDE SEQUENCE</scope>
    <source>
        <strain evidence="6">MMSM24</strain>
    </source>
</reference>
<dbReference type="Pfam" id="PF00296">
    <property type="entry name" value="Bac_luciferase"/>
    <property type="match status" value="1"/>
</dbReference>
<dbReference type="AlphaFoldDB" id="A0AA42CS68"/>
<dbReference type="PANTHER" id="PTHR30137:SF16">
    <property type="entry name" value="BLL0895 PROTEIN"/>
    <property type="match status" value="1"/>
</dbReference>
<evidence type="ECO:0000313" key="6">
    <source>
        <dbReference type="EMBL" id="MCW6537440.1"/>
    </source>
</evidence>
<evidence type="ECO:0000256" key="1">
    <source>
        <dbReference type="ARBA" id="ARBA00010426"/>
    </source>
</evidence>
<evidence type="ECO:0000259" key="5">
    <source>
        <dbReference type="Pfam" id="PF00296"/>
    </source>
</evidence>
<keyword evidence="7" id="KW-1185">Reference proteome</keyword>